<dbReference type="InterPro" id="IPR004761">
    <property type="entry name" value="Spore_GerAB"/>
</dbReference>
<feature type="transmembrane region" description="Helical" evidence="8">
    <location>
        <begin position="301"/>
        <end position="320"/>
    </location>
</feature>
<feature type="transmembrane region" description="Helical" evidence="8">
    <location>
        <begin position="37"/>
        <end position="55"/>
    </location>
</feature>
<feature type="transmembrane region" description="Helical" evidence="8">
    <location>
        <begin position="84"/>
        <end position="105"/>
    </location>
</feature>
<evidence type="ECO:0000256" key="5">
    <source>
        <dbReference type="ARBA" id="ARBA00022692"/>
    </source>
</evidence>
<dbReference type="RefSeq" id="WP_268039170.1">
    <property type="nucleotide sequence ID" value="NZ_JAPQER010000001.1"/>
</dbReference>
<name>A0ABT4CVA8_9CLOT</name>
<evidence type="ECO:0000256" key="1">
    <source>
        <dbReference type="ARBA" id="ARBA00004141"/>
    </source>
</evidence>
<keyword evidence="10" id="KW-1185">Reference proteome</keyword>
<evidence type="ECO:0000313" key="10">
    <source>
        <dbReference type="Proteomes" id="UP001078443"/>
    </source>
</evidence>
<dbReference type="PANTHER" id="PTHR34975">
    <property type="entry name" value="SPORE GERMINATION PROTEIN A2"/>
    <property type="match status" value="1"/>
</dbReference>
<dbReference type="PANTHER" id="PTHR34975:SF2">
    <property type="entry name" value="SPORE GERMINATION PROTEIN A2"/>
    <property type="match status" value="1"/>
</dbReference>
<dbReference type="Proteomes" id="UP001078443">
    <property type="component" value="Unassembled WGS sequence"/>
</dbReference>
<feature type="transmembrane region" description="Helical" evidence="8">
    <location>
        <begin position="143"/>
        <end position="161"/>
    </location>
</feature>
<evidence type="ECO:0000256" key="4">
    <source>
        <dbReference type="ARBA" id="ARBA00022544"/>
    </source>
</evidence>
<evidence type="ECO:0000256" key="6">
    <source>
        <dbReference type="ARBA" id="ARBA00022989"/>
    </source>
</evidence>
<feature type="transmembrane region" description="Helical" evidence="8">
    <location>
        <begin position="214"/>
        <end position="247"/>
    </location>
</feature>
<comment type="subcellular location">
    <subcellularLocation>
        <location evidence="1">Membrane</location>
        <topology evidence="1">Multi-pass membrane protein</topology>
    </subcellularLocation>
</comment>
<sequence length="363" mass="41412">MNNKETLSDKQYISIIILFFTGSNSIFVMGLEAKKDAWLAFILAILITLPMVLIYTRLHTLFPGKDLFDILEICFGKFVGKLMILLYTWFVFYFVSDILVTYSFFINVVNLHYTPTIILNIFLAILCAFGVKKGLTVLGRWSESFVIVPIITLLTIVLLSIPNMKINNILPILQDGIKPILKGTFSTFTFPLIQIVVFTMAFSNFETPKSPYKIYIKGLLISGVYLSILSITNILVLGVNTAGLVYYPAFATISKIVIGDILQRIDILIVITFILGGFVKISILLLCICKGITKLFGYQNYKFIIIPIALLVINLSYFQYDSVMHYFNFNIRIWPYYHFPFQVIFPIITLITAEVKKKKLKNI</sequence>
<evidence type="ECO:0000256" key="8">
    <source>
        <dbReference type="SAM" id="Phobius"/>
    </source>
</evidence>
<reference evidence="9" key="1">
    <citation type="submission" date="2022-12" db="EMBL/GenBank/DDBJ databases">
        <authorList>
            <person name="Wang J."/>
        </authorList>
    </citation>
    <scope>NUCLEOTIDE SEQUENCE</scope>
    <source>
        <strain evidence="9">HY-45-18</strain>
    </source>
</reference>
<protein>
    <submittedName>
        <fullName evidence="9">Endospore germination permease</fullName>
    </submittedName>
</protein>
<dbReference type="Pfam" id="PF03845">
    <property type="entry name" value="Spore_permease"/>
    <property type="match status" value="1"/>
</dbReference>
<dbReference type="NCBIfam" id="TIGR00912">
    <property type="entry name" value="2A0309"/>
    <property type="match status" value="1"/>
</dbReference>
<feature type="transmembrane region" description="Helical" evidence="8">
    <location>
        <begin position="181"/>
        <end position="202"/>
    </location>
</feature>
<evidence type="ECO:0000256" key="2">
    <source>
        <dbReference type="ARBA" id="ARBA00007998"/>
    </source>
</evidence>
<gene>
    <name evidence="9" type="ORF">OW763_00845</name>
</gene>
<keyword evidence="3" id="KW-0813">Transport</keyword>
<comment type="similarity">
    <text evidence="2">Belongs to the amino acid-polyamine-organocation (APC) superfamily. Spore germination protein (SGP) (TC 2.A.3.9) family.</text>
</comment>
<organism evidence="9 10">
    <name type="scientific">Clostridium aestuarii</name>
    <dbReference type="NCBI Taxonomy" id="338193"/>
    <lineage>
        <taxon>Bacteria</taxon>
        <taxon>Bacillati</taxon>
        <taxon>Bacillota</taxon>
        <taxon>Clostridia</taxon>
        <taxon>Eubacteriales</taxon>
        <taxon>Clostridiaceae</taxon>
        <taxon>Clostridium</taxon>
    </lineage>
</organism>
<proteinExistence type="inferred from homology"/>
<evidence type="ECO:0000256" key="3">
    <source>
        <dbReference type="ARBA" id="ARBA00022448"/>
    </source>
</evidence>
<keyword evidence="5 8" id="KW-0812">Transmembrane</keyword>
<keyword evidence="6 8" id="KW-1133">Transmembrane helix</keyword>
<accession>A0ABT4CVA8</accession>
<comment type="caution">
    <text evidence="9">The sequence shown here is derived from an EMBL/GenBank/DDBJ whole genome shotgun (WGS) entry which is preliminary data.</text>
</comment>
<evidence type="ECO:0000256" key="7">
    <source>
        <dbReference type="ARBA" id="ARBA00023136"/>
    </source>
</evidence>
<feature type="transmembrane region" description="Helical" evidence="8">
    <location>
        <begin position="335"/>
        <end position="353"/>
    </location>
</feature>
<feature type="transmembrane region" description="Helical" evidence="8">
    <location>
        <begin position="267"/>
        <end position="289"/>
    </location>
</feature>
<feature type="transmembrane region" description="Helical" evidence="8">
    <location>
        <begin position="12"/>
        <end position="31"/>
    </location>
</feature>
<keyword evidence="7 8" id="KW-0472">Membrane</keyword>
<feature type="transmembrane region" description="Helical" evidence="8">
    <location>
        <begin position="111"/>
        <end position="131"/>
    </location>
</feature>
<dbReference type="EMBL" id="JAPQER010000001">
    <property type="protein sequence ID" value="MCY6482901.1"/>
    <property type="molecule type" value="Genomic_DNA"/>
</dbReference>
<evidence type="ECO:0000313" key="9">
    <source>
        <dbReference type="EMBL" id="MCY6482901.1"/>
    </source>
</evidence>
<keyword evidence="4" id="KW-0309">Germination</keyword>